<comment type="subcellular location">
    <subcellularLocation>
        <location evidence="4">Peroxisome membrane</location>
    </subcellularLocation>
</comment>
<evidence type="ECO:0000256" key="4">
    <source>
        <dbReference type="ARBA" id="ARBA00046271"/>
    </source>
</evidence>
<keyword evidence="1" id="KW-0962">Peroxisome biogenesis</keyword>
<dbReference type="GO" id="GO:0005778">
    <property type="term" value="C:peroxisomal membrane"/>
    <property type="evidence" value="ECO:0007669"/>
    <property type="project" value="UniProtKB-SubCell"/>
</dbReference>
<name>A0A067MSW6_BOTB1</name>
<keyword evidence="2" id="KW-0472">Membrane</keyword>
<dbReference type="PANTHER" id="PTHR12652">
    <property type="entry name" value="PEROXISOMAL BIOGENESIS FACTOR 11"/>
    <property type="match status" value="1"/>
</dbReference>
<organism evidence="5 6">
    <name type="scientific">Botryobasidium botryosum (strain FD-172 SS1)</name>
    <dbReference type="NCBI Taxonomy" id="930990"/>
    <lineage>
        <taxon>Eukaryota</taxon>
        <taxon>Fungi</taxon>
        <taxon>Dikarya</taxon>
        <taxon>Basidiomycota</taxon>
        <taxon>Agaricomycotina</taxon>
        <taxon>Agaricomycetes</taxon>
        <taxon>Cantharellales</taxon>
        <taxon>Botryobasidiaceae</taxon>
        <taxon>Botryobasidium</taxon>
    </lineage>
</organism>
<sequence length="250" mass="27989">MLMHPVLLSSRSSRAFMLLQYTAKLLIPVLTWRARVAGNGPSAAAISLARLAVKISDFRTLWRLGGLPPIIAWASAIERTPTKSMTIKTIERLQALAMLIFYPLEHASYLASHKIIRLPRTLPFSSNKAPLDVKVLISRLGIWSTRAWAVYVMLQLVRLRVEWKILRAQGRKAKKEASENLDAEAIHKQREEFSKKREAILGDAAINLAYLPLTVHWSLESGLYKNEILSGIFGMAAAVYSMKASWKAAA</sequence>
<dbReference type="EMBL" id="KL198035">
    <property type="protein sequence ID" value="KDQ14942.1"/>
    <property type="molecule type" value="Genomic_DNA"/>
</dbReference>
<evidence type="ECO:0000313" key="5">
    <source>
        <dbReference type="EMBL" id="KDQ14942.1"/>
    </source>
</evidence>
<reference evidence="6" key="1">
    <citation type="journal article" date="2014" name="Proc. Natl. Acad. Sci. U.S.A.">
        <title>Extensive sampling of basidiomycete genomes demonstrates inadequacy of the white-rot/brown-rot paradigm for wood decay fungi.</title>
        <authorList>
            <person name="Riley R."/>
            <person name="Salamov A.A."/>
            <person name="Brown D.W."/>
            <person name="Nagy L.G."/>
            <person name="Floudas D."/>
            <person name="Held B.W."/>
            <person name="Levasseur A."/>
            <person name="Lombard V."/>
            <person name="Morin E."/>
            <person name="Otillar R."/>
            <person name="Lindquist E.A."/>
            <person name="Sun H."/>
            <person name="LaButti K.M."/>
            <person name="Schmutz J."/>
            <person name="Jabbour D."/>
            <person name="Luo H."/>
            <person name="Baker S.E."/>
            <person name="Pisabarro A.G."/>
            <person name="Walton J.D."/>
            <person name="Blanchette R.A."/>
            <person name="Henrissat B."/>
            <person name="Martin F."/>
            <person name="Cullen D."/>
            <person name="Hibbett D.S."/>
            <person name="Grigoriev I.V."/>
        </authorList>
    </citation>
    <scope>NUCLEOTIDE SEQUENCE [LARGE SCALE GENOMIC DNA]</scope>
    <source>
        <strain evidence="6">FD-172 SS1</strain>
    </source>
</reference>
<proteinExistence type="predicted"/>
<evidence type="ECO:0000313" key="6">
    <source>
        <dbReference type="Proteomes" id="UP000027195"/>
    </source>
</evidence>
<dbReference type="STRING" id="930990.A0A067MSW6"/>
<protein>
    <recommendedName>
        <fullName evidence="7">Peroxisomal membrane protein PEX11</fullName>
    </recommendedName>
</protein>
<dbReference type="PANTHER" id="PTHR12652:SF25">
    <property type="entry name" value="MICROBODY (PEROXISOME) PROLIFERATION PROTEIN PEROXIN 11C (EUROFUNG)"/>
    <property type="match status" value="1"/>
</dbReference>
<evidence type="ECO:0000256" key="3">
    <source>
        <dbReference type="ARBA" id="ARBA00023140"/>
    </source>
</evidence>
<gene>
    <name evidence="5" type="ORF">BOTBODRAFT_333604</name>
</gene>
<dbReference type="HOGENOM" id="CLU_052213_3_0_1"/>
<dbReference type="GO" id="GO:0016559">
    <property type="term" value="P:peroxisome fission"/>
    <property type="evidence" value="ECO:0007669"/>
    <property type="project" value="InterPro"/>
</dbReference>
<dbReference type="Pfam" id="PF05648">
    <property type="entry name" value="PEX11"/>
    <property type="match status" value="1"/>
</dbReference>
<evidence type="ECO:0008006" key="7">
    <source>
        <dbReference type="Google" id="ProtNLM"/>
    </source>
</evidence>
<evidence type="ECO:0000256" key="2">
    <source>
        <dbReference type="ARBA" id="ARBA00023136"/>
    </source>
</evidence>
<dbReference type="OrthoDB" id="10005898at2759"/>
<accession>A0A067MSW6</accession>
<keyword evidence="3" id="KW-0576">Peroxisome</keyword>
<dbReference type="InterPro" id="IPR008733">
    <property type="entry name" value="PEX11"/>
</dbReference>
<dbReference type="Proteomes" id="UP000027195">
    <property type="component" value="Unassembled WGS sequence"/>
</dbReference>
<dbReference type="InParanoid" id="A0A067MSW6"/>
<dbReference type="AlphaFoldDB" id="A0A067MSW6"/>
<keyword evidence="6" id="KW-1185">Reference proteome</keyword>
<evidence type="ECO:0000256" key="1">
    <source>
        <dbReference type="ARBA" id="ARBA00022593"/>
    </source>
</evidence>